<feature type="signal peptide" evidence="1">
    <location>
        <begin position="1"/>
        <end position="22"/>
    </location>
</feature>
<dbReference type="OrthoDB" id="680464at2759"/>
<comment type="caution">
    <text evidence="2">The sequence shown here is derived from an EMBL/GenBank/DDBJ whole genome shotgun (WGS) entry which is preliminary data.</text>
</comment>
<evidence type="ECO:0000313" key="3">
    <source>
        <dbReference type="Proteomes" id="UP000636709"/>
    </source>
</evidence>
<organism evidence="2 3">
    <name type="scientific">Digitaria exilis</name>
    <dbReference type="NCBI Taxonomy" id="1010633"/>
    <lineage>
        <taxon>Eukaryota</taxon>
        <taxon>Viridiplantae</taxon>
        <taxon>Streptophyta</taxon>
        <taxon>Embryophyta</taxon>
        <taxon>Tracheophyta</taxon>
        <taxon>Spermatophyta</taxon>
        <taxon>Magnoliopsida</taxon>
        <taxon>Liliopsida</taxon>
        <taxon>Poales</taxon>
        <taxon>Poaceae</taxon>
        <taxon>PACMAD clade</taxon>
        <taxon>Panicoideae</taxon>
        <taxon>Panicodae</taxon>
        <taxon>Paniceae</taxon>
        <taxon>Anthephorinae</taxon>
        <taxon>Digitaria</taxon>
    </lineage>
</organism>
<dbReference type="InterPro" id="IPR035513">
    <property type="entry name" value="Invertase/methylesterase_inhib"/>
</dbReference>
<proteinExistence type="predicted"/>
<name>A0A835B1K9_9POAL</name>
<evidence type="ECO:0008006" key="4">
    <source>
        <dbReference type="Google" id="ProtNLM"/>
    </source>
</evidence>
<sequence length="236" mass="25069">MTVSSALAAVLLCTAAFLVTDATSGCLLKASSDDPVVSTCANVTVHHYGGPGLTTGFCESALRSDKRSAAAKHPQDLALVAMDLVQIAGAEAGAKVGDALSPGGLAKLSNDTALTLRYCKLDYEALAQTVSVCRSMVQGYSPDVRGHDDGQILLPYTYLECADRLMNAAHDCWDHIFHNDEMKKAVWKEVNEVAGRANLAKAMVEQMLGIVDDEDNSHSQARLTATEDQVGSHSML</sequence>
<dbReference type="AlphaFoldDB" id="A0A835B1K9"/>
<dbReference type="EMBL" id="JACEFO010002133">
    <property type="protein sequence ID" value="KAF8678626.1"/>
    <property type="molecule type" value="Genomic_DNA"/>
</dbReference>
<gene>
    <name evidence="2" type="ORF">HU200_046245</name>
</gene>
<dbReference type="Proteomes" id="UP000636709">
    <property type="component" value="Unassembled WGS sequence"/>
</dbReference>
<reference evidence="2" key="1">
    <citation type="submission" date="2020-07" db="EMBL/GenBank/DDBJ databases">
        <title>Genome sequence and genetic diversity analysis of an under-domesticated orphan crop, white fonio (Digitaria exilis).</title>
        <authorList>
            <person name="Bennetzen J.L."/>
            <person name="Chen S."/>
            <person name="Ma X."/>
            <person name="Wang X."/>
            <person name="Yssel A.E.J."/>
            <person name="Chaluvadi S.R."/>
            <person name="Johnson M."/>
            <person name="Gangashetty P."/>
            <person name="Hamidou F."/>
            <person name="Sanogo M.D."/>
            <person name="Zwaenepoel A."/>
            <person name="Wallace J."/>
            <person name="Van De Peer Y."/>
            <person name="Van Deynze A."/>
        </authorList>
    </citation>
    <scope>NUCLEOTIDE SEQUENCE</scope>
    <source>
        <tissue evidence="2">Leaves</tissue>
    </source>
</reference>
<accession>A0A835B1K9</accession>
<evidence type="ECO:0000256" key="1">
    <source>
        <dbReference type="SAM" id="SignalP"/>
    </source>
</evidence>
<keyword evidence="1" id="KW-0732">Signal</keyword>
<dbReference type="SUPFAM" id="SSF101148">
    <property type="entry name" value="Plant invertase/pectin methylesterase inhibitor"/>
    <property type="match status" value="1"/>
</dbReference>
<protein>
    <recommendedName>
        <fullName evidence="4">Pectinesterase inhibitor domain-containing protein</fullName>
    </recommendedName>
</protein>
<keyword evidence="3" id="KW-1185">Reference proteome</keyword>
<dbReference type="Gene3D" id="1.20.140.40">
    <property type="entry name" value="Invertase/pectin methylesterase inhibitor family protein"/>
    <property type="match status" value="1"/>
</dbReference>
<feature type="chain" id="PRO_5032326559" description="Pectinesterase inhibitor domain-containing protein" evidence="1">
    <location>
        <begin position="23"/>
        <end position="236"/>
    </location>
</feature>
<evidence type="ECO:0000313" key="2">
    <source>
        <dbReference type="EMBL" id="KAF8678626.1"/>
    </source>
</evidence>